<evidence type="ECO:0000313" key="1">
    <source>
        <dbReference type="EMBL" id="MCZ2221958.1"/>
    </source>
</evidence>
<accession>A0A9Q4IJG7</accession>
<dbReference type="RefSeq" id="WP_269028643.1">
    <property type="nucleotide sequence ID" value="NZ_JANRML010000075.1"/>
</dbReference>
<protein>
    <recommendedName>
        <fullName evidence="3">Retrotransposon Copia-like N-terminal domain-containing protein</fullName>
    </recommendedName>
</protein>
<keyword evidence="2" id="KW-1185">Reference proteome</keyword>
<sequence length="90" mass="10445">MLTSDNYFQWRSHMEDLLRSKGLYQITLGKETTPIDVDKKVKWANRNDEACGLIGMSISPNLRFHLQGIDDTEEAWNMIESVFGKLNIIR</sequence>
<dbReference type="Proteomes" id="UP001071110">
    <property type="component" value="Unassembled WGS sequence"/>
</dbReference>
<name>A0A9Q4IJG7_9CORY</name>
<organism evidence="1 2">
    <name type="scientific">Corynebacterium pilbarense</name>
    <dbReference type="NCBI Taxonomy" id="1288393"/>
    <lineage>
        <taxon>Bacteria</taxon>
        <taxon>Bacillati</taxon>
        <taxon>Actinomycetota</taxon>
        <taxon>Actinomycetes</taxon>
        <taxon>Mycobacteriales</taxon>
        <taxon>Corynebacteriaceae</taxon>
        <taxon>Corynebacterium</taxon>
    </lineage>
</organism>
<feature type="non-terminal residue" evidence="1">
    <location>
        <position position="90"/>
    </location>
</feature>
<dbReference type="AlphaFoldDB" id="A0A9Q4IJG7"/>
<comment type="caution">
    <text evidence="1">The sequence shown here is derived from an EMBL/GenBank/DDBJ whole genome shotgun (WGS) entry which is preliminary data.</text>
</comment>
<dbReference type="EMBL" id="JANRML010000075">
    <property type="protein sequence ID" value="MCZ2221958.1"/>
    <property type="molecule type" value="Genomic_DNA"/>
</dbReference>
<proteinExistence type="predicted"/>
<gene>
    <name evidence="1" type="ORF">NUW87_11415</name>
</gene>
<evidence type="ECO:0008006" key="3">
    <source>
        <dbReference type="Google" id="ProtNLM"/>
    </source>
</evidence>
<evidence type="ECO:0000313" key="2">
    <source>
        <dbReference type="Proteomes" id="UP001071110"/>
    </source>
</evidence>
<reference evidence="1" key="1">
    <citation type="submission" date="2022-08" db="EMBL/GenBank/DDBJ databases">
        <title>Corynebacterium sp. nov., isolated from clinical breast specimens.</title>
        <authorList>
            <person name="Zhang T."/>
        </authorList>
    </citation>
    <scope>NUCLEOTIDE SEQUENCE</scope>
    <source>
        <strain evidence="1">CCUG 57942</strain>
    </source>
</reference>